<protein>
    <recommendedName>
        <fullName evidence="4">GIY-YIG domain-containing protein</fullName>
    </recommendedName>
</protein>
<name>A0A6C0AR98_9ZZZZ</name>
<organism evidence="3">
    <name type="scientific">viral metagenome</name>
    <dbReference type="NCBI Taxonomy" id="1070528"/>
    <lineage>
        <taxon>unclassified sequences</taxon>
        <taxon>metagenomes</taxon>
        <taxon>organismal metagenomes</taxon>
    </lineage>
</organism>
<evidence type="ECO:0000256" key="2">
    <source>
        <dbReference type="SAM" id="MobiDB-lite"/>
    </source>
</evidence>
<evidence type="ECO:0008006" key="4">
    <source>
        <dbReference type="Google" id="ProtNLM"/>
    </source>
</evidence>
<dbReference type="Gene3D" id="3.40.1440.10">
    <property type="entry name" value="GIY-YIG endonuclease"/>
    <property type="match status" value="1"/>
</dbReference>
<dbReference type="EMBL" id="MN740762">
    <property type="protein sequence ID" value="QHS82003.1"/>
    <property type="molecule type" value="Genomic_DNA"/>
</dbReference>
<evidence type="ECO:0000313" key="3">
    <source>
        <dbReference type="EMBL" id="QHS82003.1"/>
    </source>
</evidence>
<evidence type="ECO:0000256" key="1">
    <source>
        <dbReference type="SAM" id="Coils"/>
    </source>
</evidence>
<dbReference type="AlphaFoldDB" id="A0A6C0AR98"/>
<dbReference type="SUPFAM" id="SSF82771">
    <property type="entry name" value="GIY-YIG endonuclease"/>
    <property type="match status" value="1"/>
</dbReference>
<proteinExistence type="predicted"/>
<feature type="coiled-coil region" evidence="1">
    <location>
        <begin position="263"/>
        <end position="306"/>
    </location>
</feature>
<accession>A0A6C0AR98</accession>
<sequence length="371" mass="45196">MPKCQMDYSHTIIYKICCKDTNIKDTYVGHTTNFTKRKNQHKTLINNELCKRKVYQCIRINGGWDNWSMIQIEYYQCANKREAEMRERYWMETLQASLNCNNPYTIYTENPVKYKQDWYEENKEEILEKAKEHYQENKEEILEKMKEYACKNKEQIKSYQDDYREKNKEKLTEQKKEYREAHKEEASTAQKEWREANKEKLKEQRSQICHCKCGSEYTFNNKNRHLDSKTHIEYQNKLNGIIEEPIEDKISEEDKIIIRKKKQKEYREKNAEKIKEIKKQYNEKNKEKVSEQCKKYREENKEKIVEQNKKYTTENAEKIKQKSHNWYEKNQEKILNKMKEIFVCECGASIRCGGKSEHYKSVKHINYMANL</sequence>
<dbReference type="InterPro" id="IPR035901">
    <property type="entry name" value="GIY-YIG_endonuc_sf"/>
</dbReference>
<keyword evidence="1" id="KW-0175">Coiled coil</keyword>
<feature type="region of interest" description="Disordered" evidence="2">
    <location>
        <begin position="163"/>
        <end position="190"/>
    </location>
</feature>
<reference evidence="3" key="1">
    <citation type="journal article" date="2020" name="Nature">
        <title>Giant virus diversity and host interactions through global metagenomics.</title>
        <authorList>
            <person name="Schulz F."/>
            <person name="Roux S."/>
            <person name="Paez-Espino D."/>
            <person name="Jungbluth S."/>
            <person name="Walsh D.A."/>
            <person name="Denef V.J."/>
            <person name="McMahon K.D."/>
            <person name="Konstantinidis K.T."/>
            <person name="Eloe-Fadrosh E.A."/>
            <person name="Kyrpides N.C."/>
            <person name="Woyke T."/>
        </authorList>
    </citation>
    <scope>NUCLEOTIDE SEQUENCE</scope>
    <source>
        <strain evidence="3">GVMAG-S-1101165-79</strain>
    </source>
</reference>